<dbReference type="AlphaFoldDB" id="A0A9N9FVW4"/>
<gene>
    <name evidence="1" type="ORF">CPELLU_LOCUS5144</name>
</gene>
<reference evidence="1" key="1">
    <citation type="submission" date="2021-06" db="EMBL/GenBank/DDBJ databases">
        <authorList>
            <person name="Kallberg Y."/>
            <person name="Tangrot J."/>
            <person name="Rosling A."/>
        </authorList>
    </citation>
    <scope>NUCLEOTIDE SEQUENCE</scope>
    <source>
        <strain evidence="1">FL966</strain>
    </source>
</reference>
<dbReference type="OrthoDB" id="10603453at2759"/>
<accession>A0A9N9FVW4</accession>
<sequence length="82" mass="9486">MNSLSATTRSNEIDEYTLQDYASQDSYQSYKTDEYRLELNSEEETVSTSFNYYSESSISKHGKHSNKKKRVAIPLSVLYSQL</sequence>
<evidence type="ECO:0000313" key="2">
    <source>
        <dbReference type="Proteomes" id="UP000789759"/>
    </source>
</evidence>
<comment type="caution">
    <text evidence="1">The sequence shown here is derived from an EMBL/GenBank/DDBJ whole genome shotgun (WGS) entry which is preliminary data.</text>
</comment>
<dbReference type="EMBL" id="CAJVQA010002878">
    <property type="protein sequence ID" value="CAG8559784.1"/>
    <property type="molecule type" value="Genomic_DNA"/>
</dbReference>
<name>A0A9N9FVW4_9GLOM</name>
<keyword evidence="2" id="KW-1185">Reference proteome</keyword>
<dbReference type="Proteomes" id="UP000789759">
    <property type="component" value="Unassembled WGS sequence"/>
</dbReference>
<protein>
    <submittedName>
        <fullName evidence="1">20343_t:CDS:1</fullName>
    </submittedName>
</protein>
<proteinExistence type="predicted"/>
<evidence type="ECO:0000313" key="1">
    <source>
        <dbReference type="EMBL" id="CAG8559784.1"/>
    </source>
</evidence>
<organism evidence="1 2">
    <name type="scientific">Cetraspora pellucida</name>
    <dbReference type="NCBI Taxonomy" id="1433469"/>
    <lineage>
        <taxon>Eukaryota</taxon>
        <taxon>Fungi</taxon>
        <taxon>Fungi incertae sedis</taxon>
        <taxon>Mucoromycota</taxon>
        <taxon>Glomeromycotina</taxon>
        <taxon>Glomeromycetes</taxon>
        <taxon>Diversisporales</taxon>
        <taxon>Gigasporaceae</taxon>
        <taxon>Cetraspora</taxon>
    </lineage>
</organism>